<evidence type="ECO:0000313" key="9">
    <source>
        <dbReference type="Proteomes" id="UP001313282"/>
    </source>
</evidence>
<dbReference type="GO" id="GO:0051301">
    <property type="term" value="P:cell division"/>
    <property type="evidence" value="ECO:0007669"/>
    <property type="project" value="UniProtKB-KW"/>
</dbReference>
<protein>
    <submittedName>
        <fullName evidence="8">Anaphase promoting complex subunit doc1</fullName>
    </submittedName>
</protein>
<keyword evidence="4" id="KW-0833">Ubl conjugation pathway</keyword>
<dbReference type="AlphaFoldDB" id="A0AAN8RA15"/>
<dbReference type="InterPro" id="IPR004939">
    <property type="entry name" value="APC_su10/DOC_dom"/>
</dbReference>
<dbReference type="Pfam" id="PF03256">
    <property type="entry name" value="ANAPC10"/>
    <property type="match status" value="1"/>
</dbReference>
<feature type="region of interest" description="Disordered" evidence="6">
    <location>
        <begin position="43"/>
        <end position="152"/>
    </location>
</feature>
<keyword evidence="3" id="KW-0498">Mitosis</keyword>
<evidence type="ECO:0000256" key="5">
    <source>
        <dbReference type="ARBA" id="ARBA00023306"/>
    </source>
</evidence>
<accession>A0AAN8RA15</accession>
<evidence type="ECO:0000256" key="4">
    <source>
        <dbReference type="ARBA" id="ARBA00022786"/>
    </source>
</evidence>
<name>A0AAN8RA15_9PEZI</name>
<dbReference type="CDD" id="cd08366">
    <property type="entry name" value="APC10"/>
    <property type="match status" value="1"/>
</dbReference>
<dbReference type="GO" id="GO:0031145">
    <property type="term" value="P:anaphase-promoting complex-dependent catabolic process"/>
    <property type="evidence" value="ECO:0007669"/>
    <property type="project" value="InterPro"/>
</dbReference>
<evidence type="ECO:0000256" key="2">
    <source>
        <dbReference type="ARBA" id="ARBA00022618"/>
    </source>
</evidence>
<organism evidence="8 9">
    <name type="scientific">Orbilia javanica</name>
    <dbReference type="NCBI Taxonomy" id="47235"/>
    <lineage>
        <taxon>Eukaryota</taxon>
        <taxon>Fungi</taxon>
        <taxon>Dikarya</taxon>
        <taxon>Ascomycota</taxon>
        <taxon>Pezizomycotina</taxon>
        <taxon>Orbiliomycetes</taxon>
        <taxon>Orbiliales</taxon>
        <taxon>Orbiliaceae</taxon>
        <taxon>Orbilia</taxon>
    </lineage>
</organism>
<dbReference type="PANTHER" id="PTHR12936:SF0">
    <property type="entry name" value="ANAPHASE-PROMOTING COMPLEX SUBUNIT 10"/>
    <property type="match status" value="1"/>
</dbReference>
<dbReference type="PROSITE" id="PS51284">
    <property type="entry name" value="DOC"/>
    <property type="match status" value="1"/>
</dbReference>
<evidence type="ECO:0000256" key="6">
    <source>
        <dbReference type="SAM" id="MobiDB-lite"/>
    </source>
</evidence>
<comment type="similarity">
    <text evidence="1">Belongs to the APC10 family.</text>
</comment>
<feature type="domain" description="DOC" evidence="7">
    <location>
        <begin position="138"/>
        <end position="323"/>
    </location>
</feature>
<evidence type="ECO:0000256" key="3">
    <source>
        <dbReference type="ARBA" id="ARBA00022776"/>
    </source>
</evidence>
<dbReference type="Gene3D" id="2.60.120.260">
    <property type="entry name" value="Galactose-binding domain-like"/>
    <property type="match status" value="1"/>
</dbReference>
<feature type="compositionally biased region" description="Acidic residues" evidence="6">
    <location>
        <begin position="56"/>
        <end position="94"/>
    </location>
</feature>
<dbReference type="GO" id="GO:0070979">
    <property type="term" value="P:protein K11-linked ubiquitination"/>
    <property type="evidence" value="ECO:0007669"/>
    <property type="project" value="TreeGrafter"/>
</dbReference>
<feature type="region of interest" description="Disordered" evidence="6">
    <location>
        <begin position="1"/>
        <end position="29"/>
    </location>
</feature>
<proteinExistence type="inferred from homology"/>
<keyword evidence="9" id="KW-1185">Reference proteome</keyword>
<evidence type="ECO:0000313" key="8">
    <source>
        <dbReference type="EMBL" id="KAK6332057.1"/>
    </source>
</evidence>
<dbReference type="SMART" id="SM01337">
    <property type="entry name" value="APC10"/>
    <property type="match status" value="1"/>
</dbReference>
<dbReference type="Proteomes" id="UP001313282">
    <property type="component" value="Unassembled WGS sequence"/>
</dbReference>
<evidence type="ECO:0000256" key="1">
    <source>
        <dbReference type="ARBA" id="ARBA00006762"/>
    </source>
</evidence>
<keyword evidence="5" id="KW-0131">Cell cycle</keyword>
<reference evidence="8 9" key="1">
    <citation type="submission" date="2019-10" db="EMBL/GenBank/DDBJ databases">
        <authorList>
            <person name="Palmer J.M."/>
        </authorList>
    </citation>
    <scope>NUCLEOTIDE SEQUENCE [LARGE SCALE GENOMIC DNA]</scope>
    <source>
        <strain evidence="8 9">TWF718</strain>
    </source>
</reference>
<dbReference type="PANTHER" id="PTHR12936">
    <property type="entry name" value="ANAPHASE-PROMOTING COMPLEX 10"/>
    <property type="match status" value="1"/>
</dbReference>
<evidence type="ECO:0000259" key="7">
    <source>
        <dbReference type="PROSITE" id="PS51284"/>
    </source>
</evidence>
<comment type="caution">
    <text evidence="8">The sequence shown here is derived from an EMBL/GenBank/DDBJ whole genome shotgun (WGS) entry which is preliminary data.</text>
</comment>
<dbReference type="SUPFAM" id="SSF49785">
    <property type="entry name" value="Galactose-binding domain-like"/>
    <property type="match status" value="1"/>
</dbReference>
<keyword evidence="2" id="KW-0132">Cell division</keyword>
<dbReference type="InterPro" id="IPR008979">
    <property type="entry name" value="Galactose-bd-like_sf"/>
</dbReference>
<dbReference type="EMBL" id="JAVHNR010000010">
    <property type="protein sequence ID" value="KAK6332057.1"/>
    <property type="molecule type" value="Genomic_DNA"/>
</dbReference>
<dbReference type="InterPro" id="IPR016901">
    <property type="entry name" value="APC10/Doc1"/>
</dbReference>
<feature type="compositionally biased region" description="Acidic residues" evidence="6">
    <location>
        <begin position="102"/>
        <end position="144"/>
    </location>
</feature>
<sequence>MPQPRRGITRGGGSGTQPDPSIPTPNRRSRVVANFSAILARRGAAGFRHIGGLEPAVDDTDEDESDLDDLQFGEPDEVEDEEEVEEEEEEDSDDQLVPLGNDETDEEEEQSEEGEEEGEEEDIEGEEEEDEEDEEDIEEEEIDGVDTSHDQATPSLAGLKEIGHLASWTVSTSKPGCGVAELRSEDTNLFWQSDGPQPHLINIHFAKRVFVKRIRVFLDYTQDESYTPTKIAIYAGTGYHDLQEVCILEFHQPNGWQEAPLEGVHADGILRTFLIQVCVLSNHQNGKDTHVRGLQIYSPLQYLESQPTLAGGLELDEPNAGDISKLSPIWFNEKEIPFNTVKMMSELELR</sequence>
<gene>
    <name evidence="8" type="primary">DOC1</name>
    <name evidence="8" type="ORF">TWF718_002592</name>
</gene>
<dbReference type="GO" id="GO:0005680">
    <property type="term" value="C:anaphase-promoting complex"/>
    <property type="evidence" value="ECO:0007669"/>
    <property type="project" value="InterPro"/>
</dbReference>